<protein>
    <submittedName>
        <fullName evidence="7">2-hydroxy-3-oxopropionate reductase</fullName>
        <ecNumber evidence="7">1.1.1.60</ecNumber>
    </submittedName>
</protein>
<feature type="domain" description="6-phosphogluconate dehydrogenase NADP-binding" evidence="5">
    <location>
        <begin position="13"/>
        <end position="172"/>
    </location>
</feature>
<evidence type="ECO:0000313" key="8">
    <source>
        <dbReference type="Proteomes" id="UP000005850"/>
    </source>
</evidence>
<feature type="active site" evidence="4">
    <location>
        <position position="181"/>
    </location>
</feature>
<evidence type="ECO:0000259" key="6">
    <source>
        <dbReference type="Pfam" id="PF14833"/>
    </source>
</evidence>
<dbReference type="InterPro" id="IPR036291">
    <property type="entry name" value="NAD(P)-bd_dom_sf"/>
</dbReference>
<dbReference type="GO" id="GO:0016054">
    <property type="term" value="P:organic acid catabolic process"/>
    <property type="evidence" value="ECO:0007669"/>
    <property type="project" value="UniProtKB-ARBA"/>
</dbReference>
<dbReference type="STRING" id="1042163.BRLA_c038030"/>
<keyword evidence="3" id="KW-0520">NAD</keyword>
<proteinExistence type="inferred from homology"/>
<keyword evidence="8" id="KW-1185">Reference proteome</keyword>
<dbReference type="GO" id="GO:0008679">
    <property type="term" value="F:2-hydroxy-3-oxopropionate reductase activity"/>
    <property type="evidence" value="ECO:0007669"/>
    <property type="project" value="UniProtKB-EC"/>
</dbReference>
<evidence type="ECO:0000259" key="5">
    <source>
        <dbReference type="Pfam" id="PF03446"/>
    </source>
</evidence>
<accession>A0A075RA13</accession>
<dbReference type="PANTHER" id="PTHR22981:SF7">
    <property type="entry name" value="3-HYDROXYISOBUTYRATE DEHYDROGENASE, MITOCHONDRIAL"/>
    <property type="match status" value="1"/>
</dbReference>
<dbReference type="AlphaFoldDB" id="A0A075RA13"/>
<dbReference type="KEGG" id="blr:BRLA_c038030"/>
<dbReference type="Pfam" id="PF14833">
    <property type="entry name" value="NAD_binding_11"/>
    <property type="match status" value="1"/>
</dbReference>
<dbReference type="PIRSF" id="PIRSF000103">
    <property type="entry name" value="HIBADH"/>
    <property type="match status" value="1"/>
</dbReference>
<dbReference type="PROSITE" id="PS00895">
    <property type="entry name" value="3_HYDROXYISOBUT_DH"/>
    <property type="match status" value="1"/>
</dbReference>
<dbReference type="PANTHER" id="PTHR22981">
    <property type="entry name" value="3-HYDROXYISOBUTYRATE DEHYDROGENASE-RELATED"/>
    <property type="match status" value="1"/>
</dbReference>
<sequence length="308" mass="33577">MTYKKLEEILLDTIGFIGLGTMGLPMVQNLLKAGFPVHVVSRSRGPIDKAVSLGAVEAKNPADLVEKVDILLTCLPLPSTIEEVYFGENGILSADLTGTLVIDHSTISPLLNQRVYDAITAKGGSYMDAPISGGPMGATTGTLAIMCGGLENDYERAKPVFEALGTNLFYLGKIGNGSIAKLMNNYLIGVHTAALAETFILATKAGVDTTQLYEVLSASTGDSKMLHRIVPLVHQRDFDARFSNQLLYKDMRIAGELAKAYELDMPINKLAEQMYQQASEKYPMEDMAALFKIYEEKTRIMVKEKALD</sequence>
<dbReference type="Gene3D" id="1.10.1040.10">
    <property type="entry name" value="N-(1-d-carboxylethyl)-l-norvaline Dehydrogenase, domain 2"/>
    <property type="match status" value="1"/>
</dbReference>
<dbReference type="HOGENOM" id="CLU_035117_1_1_9"/>
<evidence type="ECO:0000256" key="2">
    <source>
        <dbReference type="ARBA" id="ARBA00023002"/>
    </source>
</evidence>
<dbReference type="InterPro" id="IPR008927">
    <property type="entry name" value="6-PGluconate_DH-like_C_sf"/>
</dbReference>
<keyword evidence="2 7" id="KW-0560">Oxidoreductase</keyword>
<organism evidence="7 8">
    <name type="scientific">Brevibacillus laterosporus LMG 15441</name>
    <dbReference type="NCBI Taxonomy" id="1042163"/>
    <lineage>
        <taxon>Bacteria</taxon>
        <taxon>Bacillati</taxon>
        <taxon>Bacillota</taxon>
        <taxon>Bacilli</taxon>
        <taxon>Bacillales</taxon>
        <taxon>Paenibacillaceae</taxon>
        <taxon>Brevibacillus</taxon>
    </lineage>
</organism>
<dbReference type="Proteomes" id="UP000005850">
    <property type="component" value="Chromosome"/>
</dbReference>
<evidence type="ECO:0000313" key="7">
    <source>
        <dbReference type="EMBL" id="AIG28103.1"/>
    </source>
</evidence>
<dbReference type="InterPro" id="IPR013328">
    <property type="entry name" value="6PGD_dom2"/>
</dbReference>
<evidence type="ECO:0000256" key="4">
    <source>
        <dbReference type="PIRSR" id="PIRSR000103-1"/>
    </source>
</evidence>
<reference evidence="7 8" key="1">
    <citation type="journal article" date="2011" name="J. Bacteriol.">
        <title>Genome sequence of Brevibacillus laterosporus LMG 15441, a pathogen of invertebrates.</title>
        <authorList>
            <person name="Djukic M."/>
            <person name="Poehlein A."/>
            <person name="Thurmer A."/>
            <person name="Daniel R."/>
        </authorList>
    </citation>
    <scope>NUCLEOTIDE SEQUENCE [LARGE SCALE GENOMIC DNA]</scope>
    <source>
        <strain evidence="7 8">LMG 15441</strain>
    </source>
</reference>
<name>A0A075RA13_BRELA</name>
<dbReference type="RefSeq" id="WP_003338725.1">
    <property type="nucleotide sequence ID" value="NZ_CP007806.1"/>
</dbReference>
<dbReference type="InterPro" id="IPR006115">
    <property type="entry name" value="6PGDH_NADP-bd"/>
</dbReference>
<evidence type="ECO:0000256" key="1">
    <source>
        <dbReference type="ARBA" id="ARBA00009080"/>
    </source>
</evidence>
<feature type="domain" description="3-hydroxyisobutyrate dehydrogenase-like NAD-binding" evidence="6">
    <location>
        <begin position="175"/>
        <end position="293"/>
    </location>
</feature>
<dbReference type="InterPro" id="IPR029154">
    <property type="entry name" value="HIBADH-like_NADP-bd"/>
</dbReference>
<dbReference type="InterPro" id="IPR015815">
    <property type="entry name" value="HIBADH-related"/>
</dbReference>
<dbReference type="EC" id="1.1.1.60" evidence="7"/>
<evidence type="ECO:0000256" key="3">
    <source>
        <dbReference type="ARBA" id="ARBA00023027"/>
    </source>
</evidence>
<dbReference type="Gene3D" id="3.40.50.720">
    <property type="entry name" value="NAD(P)-binding Rossmann-like Domain"/>
    <property type="match status" value="1"/>
</dbReference>
<dbReference type="SUPFAM" id="SSF48179">
    <property type="entry name" value="6-phosphogluconate dehydrogenase C-terminal domain-like"/>
    <property type="match status" value="1"/>
</dbReference>
<dbReference type="eggNOG" id="COG2084">
    <property type="taxonomic scope" value="Bacteria"/>
</dbReference>
<dbReference type="EMBL" id="CP007806">
    <property type="protein sequence ID" value="AIG28103.1"/>
    <property type="molecule type" value="Genomic_DNA"/>
</dbReference>
<comment type="similarity">
    <text evidence="1">Belongs to the HIBADH-related family.</text>
</comment>
<dbReference type="GO" id="GO:0051287">
    <property type="term" value="F:NAD binding"/>
    <property type="evidence" value="ECO:0007669"/>
    <property type="project" value="InterPro"/>
</dbReference>
<dbReference type="GO" id="GO:0050661">
    <property type="term" value="F:NADP binding"/>
    <property type="evidence" value="ECO:0007669"/>
    <property type="project" value="InterPro"/>
</dbReference>
<gene>
    <name evidence="7" type="ORF">BRLA_c038030</name>
</gene>
<dbReference type="Pfam" id="PF03446">
    <property type="entry name" value="NAD_binding_2"/>
    <property type="match status" value="1"/>
</dbReference>
<dbReference type="SUPFAM" id="SSF51735">
    <property type="entry name" value="NAD(P)-binding Rossmann-fold domains"/>
    <property type="match status" value="1"/>
</dbReference>
<dbReference type="InterPro" id="IPR002204">
    <property type="entry name" value="3-OH-isobutyrate_DH-rel_CS"/>
</dbReference>